<comment type="caution">
    <text evidence="3">The sequence shown here is derived from an EMBL/GenBank/DDBJ whole genome shotgun (WGS) entry which is preliminary data.</text>
</comment>
<evidence type="ECO:0000259" key="2">
    <source>
        <dbReference type="PROSITE" id="PS51352"/>
    </source>
</evidence>
<dbReference type="CDD" id="cd02947">
    <property type="entry name" value="TRX_family"/>
    <property type="match status" value="1"/>
</dbReference>
<reference evidence="3 4" key="1">
    <citation type="submission" date="2024-02" db="EMBL/GenBank/DDBJ databases">
        <title>Expansion and revision of Xanthobacter and proposal of Roseixanthobacter gen. nov.</title>
        <authorList>
            <person name="Soltysiak M.P.M."/>
            <person name="Jalihal A."/>
            <person name="Ory A."/>
            <person name="Chrisophersen C."/>
            <person name="Lee A.D."/>
            <person name="Boulton J."/>
            <person name="Springer M."/>
        </authorList>
    </citation>
    <scope>NUCLEOTIDE SEQUENCE [LARGE SCALE GENOMIC DNA]</scope>
    <source>
        <strain evidence="3 4">CB5</strain>
    </source>
</reference>
<dbReference type="RefSeq" id="WP_374254302.1">
    <property type="nucleotide sequence ID" value="NZ_JBAFUR010000003.1"/>
</dbReference>
<gene>
    <name evidence="3" type="ORF">V5F30_13370</name>
</gene>
<evidence type="ECO:0000313" key="3">
    <source>
        <dbReference type="EMBL" id="MFG1253191.1"/>
    </source>
</evidence>
<evidence type="ECO:0000256" key="1">
    <source>
        <dbReference type="SAM" id="SignalP"/>
    </source>
</evidence>
<proteinExistence type="predicted"/>
<organism evidence="3 4">
    <name type="scientific">Xanthobacter aminoxidans</name>
    <dbReference type="NCBI Taxonomy" id="186280"/>
    <lineage>
        <taxon>Bacteria</taxon>
        <taxon>Pseudomonadati</taxon>
        <taxon>Pseudomonadota</taxon>
        <taxon>Alphaproteobacteria</taxon>
        <taxon>Hyphomicrobiales</taxon>
        <taxon>Xanthobacteraceae</taxon>
        <taxon>Xanthobacter</taxon>
    </lineage>
</organism>
<keyword evidence="1" id="KW-0732">Signal</keyword>
<name>A0ABW6ZJK9_9HYPH</name>
<dbReference type="InterPro" id="IPR036249">
    <property type="entry name" value="Thioredoxin-like_sf"/>
</dbReference>
<dbReference type="EMBL" id="JBAFUR010000003">
    <property type="protein sequence ID" value="MFG1253191.1"/>
    <property type="molecule type" value="Genomic_DNA"/>
</dbReference>
<feature type="domain" description="Thioredoxin" evidence="2">
    <location>
        <begin position="12"/>
        <end position="145"/>
    </location>
</feature>
<dbReference type="SUPFAM" id="SSF52833">
    <property type="entry name" value="Thioredoxin-like"/>
    <property type="match status" value="1"/>
</dbReference>
<sequence>MFTRRFTLAFAIALPLAAAAFAGASALAGTEHGATTHAATDHAAYTPAAFADAQKAGKPILVEIHASWCPVCAAQAPILGELLATPKFKDVVVFRVDFDSQKDAVKAFGARSQSTLIVYKGKTEEGRSVGDTAKPSIEALLAKGV</sequence>
<accession>A0ABW6ZJK9</accession>
<dbReference type="InterPro" id="IPR013766">
    <property type="entry name" value="Thioredoxin_domain"/>
</dbReference>
<dbReference type="PROSITE" id="PS51352">
    <property type="entry name" value="THIOREDOXIN_2"/>
    <property type="match status" value="1"/>
</dbReference>
<keyword evidence="4" id="KW-1185">Reference proteome</keyword>
<feature type="signal peptide" evidence="1">
    <location>
        <begin position="1"/>
        <end position="28"/>
    </location>
</feature>
<dbReference type="Pfam" id="PF00085">
    <property type="entry name" value="Thioredoxin"/>
    <property type="match status" value="1"/>
</dbReference>
<dbReference type="Proteomes" id="UP001604043">
    <property type="component" value="Unassembled WGS sequence"/>
</dbReference>
<evidence type="ECO:0000313" key="4">
    <source>
        <dbReference type="Proteomes" id="UP001604043"/>
    </source>
</evidence>
<protein>
    <submittedName>
        <fullName evidence="3">Thioredoxin family protein</fullName>
    </submittedName>
</protein>
<feature type="chain" id="PRO_5046952725" evidence="1">
    <location>
        <begin position="29"/>
        <end position="145"/>
    </location>
</feature>
<dbReference type="Gene3D" id="3.40.30.10">
    <property type="entry name" value="Glutaredoxin"/>
    <property type="match status" value="1"/>
</dbReference>